<feature type="transmembrane region" description="Helical" evidence="2">
    <location>
        <begin position="203"/>
        <end position="226"/>
    </location>
</feature>
<dbReference type="STRING" id="105984.A0A427XKI8"/>
<comment type="caution">
    <text evidence="3">The sequence shown here is derived from an EMBL/GenBank/DDBJ whole genome shotgun (WGS) entry which is preliminary data.</text>
</comment>
<reference evidence="3 4" key="1">
    <citation type="submission" date="2018-11" db="EMBL/GenBank/DDBJ databases">
        <title>Genome sequence of Apiotrichum porosum DSM 27194.</title>
        <authorList>
            <person name="Aliyu H."/>
            <person name="Gorte O."/>
            <person name="Ochsenreither K."/>
        </authorList>
    </citation>
    <scope>NUCLEOTIDE SEQUENCE [LARGE SCALE GENOMIC DNA]</scope>
    <source>
        <strain evidence="3 4">DSM 27194</strain>
    </source>
</reference>
<dbReference type="AlphaFoldDB" id="A0A427XKI8"/>
<feature type="transmembrane region" description="Helical" evidence="2">
    <location>
        <begin position="576"/>
        <end position="596"/>
    </location>
</feature>
<dbReference type="Proteomes" id="UP000279236">
    <property type="component" value="Unassembled WGS sequence"/>
</dbReference>
<evidence type="ECO:0000313" key="4">
    <source>
        <dbReference type="Proteomes" id="UP000279236"/>
    </source>
</evidence>
<feature type="transmembrane region" description="Helical" evidence="2">
    <location>
        <begin position="547"/>
        <end position="564"/>
    </location>
</feature>
<evidence type="ECO:0000256" key="1">
    <source>
        <dbReference type="SAM" id="MobiDB-lite"/>
    </source>
</evidence>
<feature type="transmembrane region" description="Helical" evidence="2">
    <location>
        <begin position="627"/>
        <end position="651"/>
    </location>
</feature>
<dbReference type="PANTHER" id="PTHR42101">
    <property type="entry name" value="CHROMOSOME 16, WHOLE GENOME SHOTGUN SEQUENCE"/>
    <property type="match status" value="1"/>
</dbReference>
<feature type="transmembrane region" description="Helical" evidence="2">
    <location>
        <begin position="304"/>
        <end position="324"/>
    </location>
</feature>
<dbReference type="OrthoDB" id="3243926at2759"/>
<name>A0A427XKI8_9TREE</name>
<feature type="transmembrane region" description="Helical" evidence="2">
    <location>
        <begin position="336"/>
        <end position="358"/>
    </location>
</feature>
<dbReference type="InterPro" id="IPR010640">
    <property type="entry name" value="Low_temperature_requirement_A"/>
</dbReference>
<gene>
    <name evidence="3" type="ORF">EHS24_001451</name>
</gene>
<dbReference type="GeneID" id="39585994"/>
<organism evidence="3 4">
    <name type="scientific">Apiotrichum porosum</name>
    <dbReference type="NCBI Taxonomy" id="105984"/>
    <lineage>
        <taxon>Eukaryota</taxon>
        <taxon>Fungi</taxon>
        <taxon>Dikarya</taxon>
        <taxon>Basidiomycota</taxon>
        <taxon>Agaricomycotina</taxon>
        <taxon>Tremellomycetes</taxon>
        <taxon>Trichosporonales</taxon>
        <taxon>Trichosporonaceae</taxon>
        <taxon>Apiotrichum</taxon>
    </lineage>
</organism>
<sequence length="681" mass="74971">MSALAPATSAESPGEQLPATAPEKGSPGSMPYTDVLPSSPSKEGLRLRGSNVSSDAQVTATTTALPWNKRIMRKRVPKAVQSLPLLHKPERDPEGPWHHEEHKMNEWMPLFQGKSQSVLSPEKIPNFFAYYIIIFSMWYAHTTYVIRYEADDKLHRLFRLATICVFVYVGASSGGWDLANIREWESIPGISEDDASTHATSSFLTVVLSGLALRVMLIIQYTIVMFAGHKVGRPRRHILYPIISLIISAVAWIIAASIPATTDVRCRVKIAILYLGIFWEIVSSFGQVVLGFQIPARPADVSECFGSLTLVMLGEGFVGVTKAFQNALAGIGYKDGSLYAHVFLVISILYFIWGFFFSHFDKDDGVDAGRSWVWELLHLPLLFCLLLLLASLVNVVTITAWGDALLDVVNEFGTAINTYAATGQRLDSVRLGRLSNFLSRIDLVPDFQTQYETMVNLIDQTKNMTVVDQPGVDNFTVLEYQYLLQIVVSSAQSAAVDIPKDVWGDYYVLLSSNTTNPVDDALYPELSNIVFSDVGQLANGAYSGARWLFPAAGVVLILCAFRSLTRYHFEGLAQYVVNGMQILFGIVLALLGLLNIGPKDAVDVDRFAATGEDSGTNPMYNSIDAVAAIPTVFAFYAIVTFGSSVILWAAARKEKTKAAGRRFWSRNKKADLVSPDSTQAV</sequence>
<feature type="transmembrane region" description="Helical" evidence="2">
    <location>
        <begin position="238"/>
        <end position="258"/>
    </location>
</feature>
<dbReference type="EMBL" id="RSCE01000010">
    <property type="protein sequence ID" value="RSH79405.1"/>
    <property type="molecule type" value="Genomic_DNA"/>
</dbReference>
<proteinExistence type="predicted"/>
<accession>A0A427XKI8</accession>
<feature type="transmembrane region" description="Helical" evidence="2">
    <location>
        <begin position="127"/>
        <end position="145"/>
    </location>
</feature>
<protein>
    <submittedName>
        <fullName evidence="3">Uncharacterized protein</fullName>
    </submittedName>
</protein>
<keyword evidence="4" id="KW-1185">Reference proteome</keyword>
<feature type="region of interest" description="Disordered" evidence="1">
    <location>
        <begin position="1"/>
        <end position="55"/>
    </location>
</feature>
<feature type="transmembrane region" description="Helical" evidence="2">
    <location>
        <begin position="270"/>
        <end position="292"/>
    </location>
</feature>
<keyword evidence="2" id="KW-1133">Transmembrane helix</keyword>
<evidence type="ECO:0000256" key="2">
    <source>
        <dbReference type="SAM" id="Phobius"/>
    </source>
</evidence>
<feature type="transmembrane region" description="Helical" evidence="2">
    <location>
        <begin position="157"/>
        <end position="176"/>
    </location>
</feature>
<keyword evidence="2" id="KW-0812">Transmembrane</keyword>
<dbReference type="PANTHER" id="PTHR42101:SF1">
    <property type="entry name" value="LOW TEMPERATURE REQUIREMENT A"/>
    <property type="match status" value="1"/>
</dbReference>
<keyword evidence="2" id="KW-0472">Membrane</keyword>
<dbReference type="RefSeq" id="XP_028474552.1">
    <property type="nucleotide sequence ID" value="XM_028617245.1"/>
</dbReference>
<feature type="transmembrane region" description="Helical" evidence="2">
    <location>
        <begin position="379"/>
        <end position="401"/>
    </location>
</feature>
<dbReference type="Pfam" id="PF06772">
    <property type="entry name" value="LtrA"/>
    <property type="match status" value="1"/>
</dbReference>
<evidence type="ECO:0000313" key="3">
    <source>
        <dbReference type="EMBL" id="RSH79405.1"/>
    </source>
</evidence>